<dbReference type="InterPro" id="IPR050736">
    <property type="entry name" value="Sensor_HK_Regulatory"/>
</dbReference>
<dbReference type="CDD" id="cd00082">
    <property type="entry name" value="HisKA"/>
    <property type="match status" value="1"/>
</dbReference>
<keyword evidence="3" id="KW-0597">Phosphoprotein</keyword>
<name>A0A1F5N806_9BACT</name>
<dbReference type="GO" id="GO:0000155">
    <property type="term" value="F:phosphorelay sensor kinase activity"/>
    <property type="evidence" value="ECO:0007669"/>
    <property type="project" value="InterPro"/>
</dbReference>
<keyword evidence="4" id="KW-0808">Transferase</keyword>
<dbReference type="Proteomes" id="UP000177610">
    <property type="component" value="Unassembled WGS sequence"/>
</dbReference>
<evidence type="ECO:0000259" key="7">
    <source>
        <dbReference type="PROSITE" id="PS50109"/>
    </source>
</evidence>
<dbReference type="EMBL" id="MFEH01000005">
    <property type="protein sequence ID" value="OGE73713.1"/>
    <property type="molecule type" value="Genomic_DNA"/>
</dbReference>
<dbReference type="InterPro" id="IPR036890">
    <property type="entry name" value="HATPase_C_sf"/>
</dbReference>
<dbReference type="Pfam" id="PF02518">
    <property type="entry name" value="HATPase_c"/>
    <property type="match status" value="1"/>
</dbReference>
<dbReference type="Gene3D" id="3.30.565.10">
    <property type="entry name" value="Histidine kinase-like ATPase, C-terminal domain"/>
    <property type="match status" value="1"/>
</dbReference>
<gene>
    <name evidence="8" type="ORF">A2717_03725</name>
</gene>
<dbReference type="PRINTS" id="PR00344">
    <property type="entry name" value="BCTRLSENSOR"/>
</dbReference>
<evidence type="ECO:0000256" key="6">
    <source>
        <dbReference type="ARBA" id="ARBA00023012"/>
    </source>
</evidence>
<reference evidence="8 9" key="1">
    <citation type="journal article" date="2016" name="Nat. Commun.">
        <title>Thousands of microbial genomes shed light on interconnected biogeochemical processes in an aquifer system.</title>
        <authorList>
            <person name="Anantharaman K."/>
            <person name="Brown C.T."/>
            <person name="Hug L.A."/>
            <person name="Sharon I."/>
            <person name="Castelle C.J."/>
            <person name="Probst A.J."/>
            <person name="Thomas B.C."/>
            <person name="Singh A."/>
            <person name="Wilkins M.J."/>
            <person name="Karaoz U."/>
            <person name="Brodie E.L."/>
            <person name="Williams K.H."/>
            <person name="Hubbard S.S."/>
            <person name="Banfield J.F."/>
        </authorList>
    </citation>
    <scope>NUCLEOTIDE SEQUENCE [LARGE SCALE GENOMIC DNA]</scope>
</reference>
<keyword evidence="5" id="KW-0418">Kinase</keyword>
<evidence type="ECO:0000313" key="9">
    <source>
        <dbReference type="Proteomes" id="UP000177610"/>
    </source>
</evidence>
<dbReference type="SMART" id="SM00388">
    <property type="entry name" value="HisKA"/>
    <property type="match status" value="1"/>
</dbReference>
<dbReference type="EC" id="2.7.13.3" evidence="2"/>
<dbReference type="InterPro" id="IPR004358">
    <property type="entry name" value="Sig_transdc_His_kin-like_C"/>
</dbReference>
<dbReference type="FunFam" id="3.30.565.10:FF:000006">
    <property type="entry name" value="Sensor histidine kinase WalK"/>
    <property type="match status" value="1"/>
</dbReference>
<evidence type="ECO:0000313" key="8">
    <source>
        <dbReference type="EMBL" id="OGE73713.1"/>
    </source>
</evidence>
<accession>A0A1F5N806</accession>
<dbReference type="SMART" id="SM00387">
    <property type="entry name" value="HATPase_c"/>
    <property type="match status" value="1"/>
</dbReference>
<evidence type="ECO:0000256" key="4">
    <source>
        <dbReference type="ARBA" id="ARBA00022679"/>
    </source>
</evidence>
<dbReference type="AlphaFoldDB" id="A0A1F5N806"/>
<dbReference type="PANTHER" id="PTHR43711">
    <property type="entry name" value="TWO-COMPONENT HISTIDINE KINASE"/>
    <property type="match status" value="1"/>
</dbReference>
<dbReference type="STRING" id="1817821.A2717_03725"/>
<evidence type="ECO:0000256" key="2">
    <source>
        <dbReference type="ARBA" id="ARBA00012438"/>
    </source>
</evidence>
<evidence type="ECO:0000256" key="3">
    <source>
        <dbReference type="ARBA" id="ARBA00022553"/>
    </source>
</evidence>
<dbReference type="SUPFAM" id="SSF55874">
    <property type="entry name" value="ATPase domain of HSP90 chaperone/DNA topoisomerase II/histidine kinase"/>
    <property type="match status" value="1"/>
</dbReference>
<feature type="domain" description="Histidine kinase" evidence="7">
    <location>
        <begin position="18"/>
        <end position="241"/>
    </location>
</feature>
<dbReference type="PANTHER" id="PTHR43711:SF26">
    <property type="entry name" value="SENSOR HISTIDINE KINASE RCSC"/>
    <property type="match status" value="1"/>
</dbReference>
<keyword evidence="6" id="KW-0902">Two-component regulatory system</keyword>
<organism evidence="8 9">
    <name type="scientific">Candidatus Doudnabacteria bacterium RIFCSPHIGHO2_01_FULL_41_86</name>
    <dbReference type="NCBI Taxonomy" id="1817821"/>
    <lineage>
        <taxon>Bacteria</taxon>
        <taxon>Candidatus Doudnaibacteriota</taxon>
    </lineage>
</organism>
<comment type="caution">
    <text evidence="8">The sequence shown here is derived from an EMBL/GenBank/DDBJ whole genome shotgun (WGS) entry which is preliminary data.</text>
</comment>
<evidence type="ECO:0000256" key="1">
    <source>
        <dbReference type="ARBA" id="ARBA00000085"/>
    </source>
</evidence>
<dbReference type="Pfam" id="PF00512">
    <property type="entry name" value="HisKA"/>
    <property type="match status" value="1"/>
</dbReference>
<comment type="catalytic activity">
    <reaction evidence="1">
        <text>ATP + protein L-histidine = ADP + protein N-phospho-L-histidine.</text>
        <dbReference type="EC" id="2.7.13.3"/>
    </reaction>
</comment>
<dbReference type="Gene3D" id="1.10.287.130">
    <property type="match status" value="1"/>
</dbReference>
<dbReference type="InterPro" id="IPR003661">
    <property type="entry name" value="HisK_dim/P_dom"/>
</dbReference>
<protein>
    <recommendedName>
        <fullName evidence="2">histidine kinase</fullName>
        <ecNumber evidence="2">2.7.13.3</ecNumber>
    </recommendedName>
</protein>
<dbReference type="InterPro" id="IPR003594">
    <property type="entry name" value="HATPase_dom"/>
</dbReference>
<sequence>MPPKNRDFNSINADFANLTSHQLRTPLSGMKWMLELLQKPNTGTLNKKQKDFIFKIYALNERMIALVNDLLEVSRIESGDTKLYLQPTDMVVIIRQLLMDKAQEIKQKNLNVSFTVEQEPFPVVRTEPIKIKQAIHNIIANAVSYTPDNGKVKIDLRFKDEDRTMLVCSVTDSGIGIPKDQAGDVFEKFFRGSNVSKVESVGTGLGLYIAKAFIEGSGGKIWFESQLGKGTTFFFTLPIVRTK</sequence>
<dbReference type="InterPro" id="IPR036097">
    <property type="entry name" value="HisK_dim/P_sf"/>
</dbReference>
<evidence type="ECO:0000256" key="5">
    <source>
        <dbReference type="ARBA" id="ARBA00022777"/>
    </source>
</evidence>
<dbReference type="PROSITE" id="PS50109">
    <property type="entry name" value="HIS_KIN"/>
    <property type="match status" value="1"/>
</dbReference>
<proteinExistence type="predicted"/>
<dbReference type="InterPro" id="IPR005467">
    <property type="entry name" value="His_kinase_dom"/>
</dbReference>
<dbReference type="SUPFAM" id="SSF47384">
    <property type="entry name" value="Homodimeric domain of signal transducing histidine kinase"/>
    <property type="match status" value="1"/>
</dbReference>